<keyword evidence="2" id="KW-1185">Reference proteome</keyword>
<name>A0ACC3B5K3_9EURO</name>
<evidence type="ECO:0000313" key="2">
    <source>
        <dbReference type="Proteomes" id="UP001177260"/>
    </source>
</evidence>
<protein>
    <submittedName>
        <fullName evidence="1">Uncharacterized protein</fullName>
    </submittedName>
</protein>
<dbReference type="EMBL" id="JAOPJF010000023">
    <property type="protein sequence ID" value="KAK1145531.1"/>
    <property type="molecule type" value="Genomic_DNA"/>
</dbReference>
<accession>A0ACC3B5K3</accession>
<gene>
    <name evidence="1" type="ORF">N8T08_004089</name>
</gene>
<reference evidence="1 2" key="1">
    <citation type="journal article" date="2023" name="ACS Omega">
        <title>Identification of the Neoaspergillic Acid Biosynthesis Gene Cluster by Establishing an In Vitro CRISPR-Ribonucleoprotein Genetic System in Aspergillus melleus.</title>
        <authorList>
            <person name="Yuan B."/>
            <person name="Grau M.F."/>
            <person name="Murata R.M."/>
            <person name="Torok T."/>
            <person name="Venkateswaran K."/>
            <person name="Stajich J.E."/>
            <person name="Wang C.C.C."/>
        </authorList>
    </citation>
    <scope>NUCLEOTIDE SEQUENCE [LARGE SCALE GENOMIC DNA]</scope>
    <source>
        <strain evidence="1 2">IMV 1140</strain>
    </source>
</reference>
<dbReference type="Proteomes" id="UP001177260">
    <property type="component" value="Unassembled WGS sequence"/>
</dbReference>
<evidence type="ECO:0000313" key="1">
    <source>
        <dbReference type="EMBL" id="KAK1145531.1"/>
    </source>
</evidence>
<comment type="caution">
    <text evidence="1">The sequence shown here is derived from an EMBL/GenBank/DDBJ whole genome shotgun (WGS) entry which is preliminary data.</text>
</comment>
<proteinExistence type="predicted"/>
<sequence length="444" mass="48121">MEEIEVASHRSNADLHEDSLPPVDRGRGAWGFLAACFMLEALIWGFTFSYGIFQDYYSTHEPFKSSGDIAMVGTCAMVSFPLTPHASMSLINCKGVSYMLMPVAFIMLQAVPRLKLWAAPLGFLIMCLALAMSSFANNTTHLIVSQGVAYGVGASLAYAPTIVFMDDWFVQRKGLAFGVMWAGTGLSGVILPLVLQWLLDSFGHQTALRAWSITLLVLGGPLLYFVRPRLPISRTSRSRPLDFRFLWNSTFVVYETGNILEAMGYFLPTIYLPTYARSLGAGGIQAALTVILFNLASVFGCIIMGSMVDRFHATTCILASTIGSTIAVFLIWGLADSMAPLYIFCIFYGLFAGSFTSTWPAIVNEVRRKSVYADPSIVFGFLSTGRGIGNVVSGPLSEALLKNDAWKGVAAKAYGTGYGPLIAFTGVSALLGGFGILMRSSRLT</sequence>
<organism evidence="1 2">
    <name type="scientific">Aspergillus melleus</name>
    <dbReference type="NCBI Taxonomy" id="138277"/>
    <lineage>
        <taxon>Eukaryota</taxon>
        <taxon>Fungi</taxon>
        <taxon>Dikarya</taxon>
        <taxon>Ascomycota</taxon>
        <taxon>Pezizomycotina</taxon>
        <taxon>Eurotiomycetes</taxon>
        <taxon>Eurotiomycetidae</taxon>
        <taxon>Eurotiales</taxon>
        <taxon>Aspergillaceae</taxon>
        <taxon>Aspergillus</taxon>
        <taxon>Aspergillus subgen. Circumdati</taxon>
    </lineage>
</organism>